<dbReference type="InterPro" id="IPR013597">
    <property type="entry name" value="Mat_intron_G2"/>
</dbReference>
<accession>A0A164IQH6</accession>
<dbReference type="PANTHER" id="PTHR34047:SF8">
    <property type="entry name" value="PROTEIN YKFC"/>
    <property type="match status" value="1"/>
</dbReference>
<gene>
    <name evidence="2" type="ORF">AWN90_07755</name>
</gene>
<dbReference type="Pfam" id="PF08388">
    <property type="entry name" value="GIIM"/>
    <property type="match status" value="1"/>
</dbReference>
<dbReference type="Pfam" id="PF00078">
    <property type="entry name" value="RVT_1"/>
    <property type="match status" value="1"/>
</dbReference>
<organism evidence="2 3">
    <name type="scientific">Nocardia terpenica</name>
    <dbReference type="NCBI Taxonomy" id="455432"/>
    <lineage>
        <taxon>Bacteria</taxon>
        <taxon>Bacillati</taxon>
        <taxon>Actinomycetota</taxon>
        <taxon>Actinomycetes</taxon>
        <taxon>Mycobacteriales</taxon>
        <taxon>Nocardiaceae</taxon>
        <taxon>Nocardia</taxon>
    </lineage>
</organism>
<dbReference type="PROSITE" id="PS50878">
    <property type="entry name" value="RT_POL"/>
    <property type="match status" value="1"/>
</dbReference>
<keyword evidence="3" id="KW-1185">Reference proteome</keyword>
<dbReference type="AlphaFoldDB" id="A0A164IQH6"/>
<dbReference type="PANTHER" id="PTHR34047">
    <property type="entry name" value="NUCLEAR INTRON MATURASE 1, MITOCHONDRIAL-RELATED"/>
    <property type="match status" value="1"/>
</dbReference>
<dbReference type="SUPFAM" id="SSF56672">
    <property type="entry name" value="DNA/RNA polymerases"/>
    <property type="match status" value="1"/>
</dbReference>
<evidence type="ECO:0000313" key="2">
    <source>
        <dbReference type="EMBL" id="KZM69661.1"/>
    </source>
</evidence>
<sequence length="239" mass="28389">MLDEYYDQQRRDVMATSYQRLVRRRDGLANWRLIRYADDFVVMVSGTREHAEALREEMADVLAPMGLRLSSEKTRVVHVDEGFDFLSFTIRRFRKRGTNKYYVYTVPSKKAIEAIKGKVREKTHRSTRVLELDRLLRILNGALRGWANYFRYGVSKVVFKAVDDFTWNRVMRWIRVKYKGRNRLTMKQMRRRFCDRGWRFAHNGVVFTGAASVTVTRYRYRGSRIPNPWQPKPATAQAC</sequence>
<dbReference type="STRING" id="455432.AWN90_07755"/>
<protein>
    <recommendedName>
        <fullName evidence="1">Reverse transcriptase domain-containing protein</fullName>
    </recommendedName>
</protein>
<dbReference type="RefSeq" id="WP_231951342.1">
    <property type="nucleotide sequence ID" value="NZ_JABMCZ010000002.1"/>
</dbReference>
<reference evidence="2 3" key="1">
    <citation type="submission" date="2016-04" db="EMBL/GenBank/DDBJ databases">
        <authorList>
            <person name="Evans L.H."/>
            <person name="Alamgir A."/>
            <person name="Owens N."/>
            <person name="Weber N.D."/>
            <person name="Virtaneva K."/>
            <person name="Barbian K."/>
            <person name="Babar A."/>
            <person name="Rosenke K."/>
        </authorList>
    </citation>
    <scope>NUCLEOTIDE SEQUENCE [LARGE SCALE GENOMIC DNA]</scope>
    <source>
        <strain evidence="2 3">IFM 0406</strain>
    </source>
</reference>
<proteinExistence type="predicted"/>
<dbReference type="EMBL" id="LWGR01000019">
    <property type="protein sequence ID" value="KZM69661.1"/>
    <property type="molecule type" value="Genomic_DNA"/>
</dbReference>
<name>A0A164IQH6_9NOCA</name>
<dbReference type="InterPro" id="IPR051083">
    <property type="entry name" value="GrpII_Intron_Splice-Mob/Def"/>
</dbReference>
<comment type="caution">
    <text evidence="2">The sequence shown here is derived from an EMBL/GenBank/DDBJ whole genome shotgun (WGS) entry which is preliminary data.</text>
</comment>
<feature type="domain" description="Reverse transcriptase" evidence="1">
    <location>
        <begin position="1"/>
        <end position="90"/>
    </location>
</feature>
<dbReference type="InterPro" id="IPR043502">
    <property type="entry name" value="DNA/RNA_pol_sf"/>
</dbReference>
<evidence type="ECO:0000259" key="1">
    <source>
        <dbReference type="PROSITE" id="PS50878"/>
    </source>
</evidence>
<dbReference type="InterPro" id="IPR000477">
    <property type="entry name" value="RT_dom"/>
</dbReference>
<dbReference type="Proteomes" id="UP000076512">
    <property type="component" value="Unassembled WGS sequence"/>
</dbReference>
<evidence type="ECO:0000313" key="3">
    <source>
        <dbReference type="Proteomes" id="UP000076512"/>
    </source>
</evidence>